<name>A0A4R3HZ35_PAULE</name>
<accession>A0A4R3HZ35</accession>
<proteinExistence type="predicted"/>
<feature type="region of interest" description="Disordered" evidence="1">
    <location>
        <begin position="1"/>
        <end position="32"/>
    </location>
</feature>
<protein>
    <submittedName>
        <fullName evidence="2">Uncharacterized protein</fullName>
    </submittedName>
</protein>
<evidence type="ECO:0000313" key="3">
    <source>
        <dbReference type="Proteomes" id="UP000295382"/>
    </source>
</evidence>
<reference evidence="2 3" key="1">
    <citation type="submission" date="2019-03" db="EMBL/GenBank/DDBJ databases">
        <title>Genomic Encyclopedia of Type Strains, Phase IV (KMG-IV): sequencing the most valuable type-strain genomes for metagenomic binning, comparative biology and taxonomic classification.</title>
        <authorList>
            <person name="Goeker M."/>
        </authorList>
    </citation>
    <scope>NUCLEOTIDE SEQUENCE [LARGE SCALE GENOMIC DNA]</scope>
    <source>
        <strain evidence="2 3">DSM 7445</strain>
    </source>
</reference>
<dbReference type="AlphaFoldDB" id="A0A4R3HZ35"/>
<dbReference type="EMBL" id="SLZQ01000004">
    <property type="protein sequence ID" value="TCS37505.1"/>
    <property type="molecule type" value="Genomic_DNA"/>
</dbReference>
<feature type="compositionally biased region" description="Basic and acidic residues" evidence="1">
    <location>
        <begin position="10"/>
        <end position="29"/>
    </location>
</feature>
<evidence type="ECO:0000313" key="2">
    <source>
        <dbReference type="EMBL" id="TCS37505.1"/>
    </source>
</evidence>
<dbReference type="Proteomes" id="UP000295382">
    <property type="component" value="Unassembled WGS sequence"/>
</dbReference>
<sequence>MEPQFSMTTQRDHSGTRLDAQQEAKRKSASDYSHIKGWGADLDHKNRPAYPMERKPPRLEGLHWHDIEDQPLRVKVYHSIERPGITPVFGTSTPPSGVSGKIRDVAYGLSENDIRHWLMLLFADRVNVVEGILHDLSRGHIPNIFAEMGWKAEMKHRPGRLALKVAVTATVLGLGYKMLTRRKARSY</sequence>
<organism evidence="2 3">
    <name type="scientific">Paucimonas lemoignei</name>
    <name type="common">Pseudomonas lemoignei</name>
    <dbReference type="NCBI Taxonomy" id="29443"/>
    <lineage>
        <taxon>Bacteria</taxon>
        <taxon>Pseudomonadati</taxon>
        <taxon>Pseudomonadota</taxon>
        <taxon>Betaproteobacteria</taxon>
        <taxon>Burkholderiales</taxon>
        <taxon>Burkholderiaceae</taxon>
        <taxon>Paucimonas</taxon>
    </lineage>
</organism>
<comment type="caution">
    <text evidence="2">The sequence shown here is derived from an EMBL/GenBank/DDBJ whole genome shotgun (WGS) entry which is preliminary data.</text>
</comment>
<keyword evidence="3" id="KW-1185">Reference proteome</keyword>
<dbReference type="RefSeq" id="WP_207907243.1">
    <property type="nucleotide sequence ID" value="NZ_SLZQ01000004.1"/>
</dbReference>
<gene>
    <name evidence="2" type="ORF">EDC30_104309</name>
</gene>
<evidence type="ECO:0000256" key="1">
    <source>
        <dbReference type="SAM" id="MobiDB-lite"/>
    </source>
</evidence>